<dbReference type="Pfam" id="PF08263">
    <property type="entry name" value="LRRNT_2"/>
    <property type="match status" value="1"/>
</dbReference>
<dbReference type="AlphaFoldDB" id="A0A5N5KAK4"/>
<keyword evidence="5" id="KW-0812">Transmembrane</keyword>
<dbReference type="InterPro" id="IPR013210">
    <property type="entry name" value="LRR_N_plant-typ"/>
</dbReference>
<dbReference type="InterPro" id="IPR001611">
    <property type="entry name" value="Leu-rich_rpt"/>
</dbReference>
<dbReference type="PRINTS" id="PR00019">
    <property type="entry name" value="LEURICHRPT"/>
</dbReference>
<dbReference type="FunFam" id="3.80.10.10:FF:000111">
    <property type="entry name" value="LRR receptor-like serine/threonine-protein kinase ERECTA"/>
    <property type="match status" value="1"/>
</dbReference>
<evidence type="ECO:0000256" key="1">
    <source>
        <dbReference type="ARBA" id="ARBA00004251"/>
    </source>
</evidence>
<proteinExistence type="inferred from homology"/>
<evidence type="ECO:0000256" key="3">
    <source>
        <dbReference type="ARBA" id="ARBA00022475"/>
    </source>
</evidence>
<dbReference type="InterPro" id="IPR032675">
    <property type="entry name" value="LRR_dom_sf"/>
</dbReference>
<dbReference type="Pfam" id="PF00560">
    <property type="entry name" value="LRR_1"/>
    <property type="match status" value="8"/>
</dbReference>
<dbReference type="Gene3D" id="3.80.10.10">
    <property type="entry name" value="Ribonuclease Inhibitor"/>
    <property type="match status" value="4"/>
</dbReference>
<evidence type="ECO:0000256" key="11">
    <source>
        <dbReference type="ARBA" id="ARBA00023180"/>
    </source>
</evidence>
<keyword evidence="7" id="KW-0677">Repeat</keyword>
<dbReference type="SMART" id="SM00369">
    <property type="entry name" value="LRR_TYP"/>
    <property type="match status" value="13"/>
</dbReference>
<protein>
    <recommendedName>
        <fullName evidence="12">Leucine-rich repeat-containing N-terminal plant-type domain-containing protein</fullName>
    </recommendedName>
</protein>
<dbReference type="SMART" id="SM00365">
    <property type="entry name" value="LRR_SD22"/>
    <property type="match status" value="3"/>
</dbReference>
<comment type="caution">
    <text evidence="13">The sequence shown here is derived from an EMBL/GenBank/DDBJ whole genome shotgun (WGS) entry which is preliminary data.</text>
</comment>
<reference evidence="14" key="1">
    <citation type="journal article" date="2019" name="Gigascience">
        <title>De novo genome assembly of the endangered Acer yangbiense, a plant species with extremely small populations endemic to Yunnan Province, China.</title>
        <authorList>
            <person name="Yang J."/>
            <person name="Wariss H.M."/>
            <person name="Tao L."/>
            <person name="Zhang R."/>
            <person name="Yun Q."/>
            <person name="Hollingsworth P."/>
            <person name="Dao Z."/>
            <person name="Luo G."/>
            <person name="Guo H."/>
            <person name="Ma Y."/>
            <person name="Sun W."/>
        </authorList>
    </citation>
    <scope>NUCLEOTIDE SEQUENCE [LARGE SCALE GENOMIC DNA]</scope>
    <source>
        <strain evidence="14">cv. br00</strain>
    </source>
</reference>
<dbReference type="InterPro" id="IPR003591">
    <property type="entry name" value="Leu-rich_rpt_typical-subtyp"/>
</dbReference>
<dbReference type="PANTHER" id="PTHR48063">
    <property type="entry name" value="LRR RECEPTOR-LIKE KINASE"/>
    <property type="match status" value="1"/>
</dbReference>
<evidence type="ECO:0000313" key="14">
    <source>
        <dbReference type="Proteomes" id="UP000326939"/>
    </source>
</evidence>
<dbReference type="GO" id="GO:0005886">
    <property type="term" value="C:plasma membrane"/>
    <property type="evidence" value="ECO:0007669"/>
    <property type="project" value="UniProtKB-SubCell"/>
</dbReference>
<evidence type="ECO:0000256" key="5">
    <source>
        <dbReference type="ARBA" id="ARBA00022692"/>
    </source>
</evidence>
<dbReference type="SUPFAM" id="SSF52047">
    <property type="entry name" value="RNI-like"/>
    <property type="match status" value="1"/>
</dbReference>
<accession>A0A5N5KAK4</accession>
<evidence type="ECO:0000256" key="6">
    <source>
        <dbReference type="ARBA" id="ARBA00022729"/>
    </source>
</evidence>
<sequence length="1032" mass="115299">MAWKYIRKRKANQRQPAANIGVNSRAVSTALAVEQADIRRQVNPMGAAGDKNGCIERERQALLKFKEGIIDEYGVLSSWGGEEEKRDCCNWRGVGCDNITGHVNSLNLHSSPLYEHYFTPLAGKVSDSLLELQHLNYLDLSLNNFDESIMHFIGSLSSLRYLNLSYNLFTVTIPYQLKNLSRLQSLDLSYSFDASVENLGWLSHLSCLEHLDLSGSNLSEVNDWLQVVTNLPRLKDLRLNQCRLTDRIPSPLSFMNSSKFLAVLHLSNNNLSSAIYPWLYNFSNSLVDLDLSGNQLQGLVPDGFRNMGALTNLVLSRNQLEGGIPRSIGEMCGLHTLDLCHNNLTGKLSDLTRNLYGRTESSLEILRLCQNQLHGSMTDIARFSSLRELDISNNQLNGSIPESIGFLSKLDCLDVSFNSLQGLVSGGHFSNLSKLKHLDLSNNSLVLRFKSDWDPAFQLNNIRLGSCHLGPCFPKWLRTQINVRLLDISSANISDIVPNWFWNLLPKLAFLNLSHNLMRGSLPDFSSVDAVDDTFPGFDLSFNRFEGLLPAFPCNTASLILSNNLFSGPISHICNIAGETLSFLDLSDNLLTGQLPNCFMNWSTLAVLNLASNNLSGEIPSSVGSLFSLQTLSLNNNSLYGELPMSLKNCTMLKFLDLGRNQLSGEIPAWIGESLSSLMFLSLQSNEFNGSIPLHLCQLTNLRILDLSQNTISGAIPKCLNNLTAMVLKEAETIIYNLYFTSIRGGAIFSGRYYINKAWVRWKGRDYEYERYLGLLRVIDFAGNNLSGEIPDEISGLHELVALNLSRNNLTGVVPQTIGLLKSLESLDLSGNQFSGAIPDTMCDLTFLSYLNLSYNNLSGKIPSSTQLQSFDASAFKGNPALCGLPVTHKCLGDDLPGTPLMNDVIQDNQETVHEFRAWFYTGMENGFCVFFCGLSGALLLIRSWRHAYFQFLDGSWGLLSRYWQLIRLDKKHCQILANRLWILYCPKIFYLWRSSVSSVFVDCCYIGMPVVGARFNAIAGFLIKVEERMHK</sequence>
<evidence type="ECO:0000256" key="2">
    <source>
        <dbReference type="ARBA" id="ARBA00009592"/>
    </source>
</evidence>
<keyword evidence="9" id="KW-0472">Membrane</keyword>
<comment type="similarity">
    <text evidence="2">Belongs to the RLP family.</text>
</comment>
<evidence type="ECO:0000259" key="12">
    <source>
        <dbReference type="Pfam" id="PF08263"/>
    </source>
</evidence>
<dbReference type="EMBL" id="VDCV01000015">
    <property type="protein sequence ID" value="KAB5524187.1"/>
    <property type="molecule type" value="Genomic_DNA"/>
</dbReference>
<gene>
    <name evidence="13" type="ORF">DKX38_021936</name>
</gene>
<keyword evidence="10" id="KW-0675">Receptor</keyword>
<name>A0A5N5KAK4_9ROSI</name>
<keyword evidence="8" id="KW-1133">Transmembrane helix</keyword>
<evidence type="ECO:0000256" key="8">
    <source>
        <dbReference type="ARBA" id="ARBA00022989"/>
    </source>
</evidence>
<dbReference type="PROSITE" id="PS51450">
    <property type="entry name" value="LRR"/>
    <property type="match status" value="1"/>
</dbReference>
<dbReference type="FunFam" id="3.80.10.10:FF:000095">
    <property type="entry name" value="LRR receptor-like serine/threonine-protein kinase GSO1"/>
    <property type="match status" value="2"/>
</dbReference>
<dbReference type="Pfam" id="PF13855">
    <property type="entry name" value="LRR_8"/>
    <property type="match status" value="3"/>
</dbReference>
<keyword evidence="4" id="KW-0433">Leucine-rich repeat</keyword>
<evidence type="ECO:0000256" key="4">
    <source>
        <dbReference type="ARBA" id="ARBA00022614"/>
    </source>
</evidence>
<evidence type="ECO:0000256" key="10">
    <source>
        <dbReference type="ARBA" id="ARBA00023170"/>
    </source>
</evidence>
<organism evidence="13 14">
    <name type="scientific">Salix brachista</name>
    <dbReference type="NCBI Taxonomy" id="2182728"/>
    <lineage>
        <taxon>Eukaryota</taxon>
        <taxon>Viridiplantae</taxon>
        <taxon>Streptophyta</taxon>
        <taxon>Embryophyta</taxon>
        <taxon>Tracheophyta</taxon>
        <taxon>Spermatophyta</taxon>
        <taxon>Magnoliopsida</taxon>
        <taxon>eudicotyledons</taxon>
        <taxon>Gunneridae</taxon>
        <taxon>Pentapetalae</taxon>
        <taxon>rosids</taxon>
        <taxon>fabids</taxon>
        <taxon>Malpighiales</taxon>
        <taxon>Salicaceae</taxon>
        <taxon>Saliceae</taxon>
        <taxon>Salix</taxon>
    </lineage>
</organism>
<dbReference type="SUPFAM" id="SSF52058">
    <property type="entry name" value="L domain-like"/>
    <property type="match status" value="1"/>
</dbReference>
<dbReference type="InterPro" id="IPR046956">
    <property type="entry name" value="RLP23-like"/>
</dbReference>
<evidence type="ECO:0000313" key="13">
    <source>
        <dbReference type="EMBL" id="KAB5524187.1"/>
    </source>
</evidence>
<dbReference type="PANTHER" id="PTHR48063:SF103">
    <property type="entry name" value="LEUCINE-RICH RECEPTOR-LIKE KINASE FAMILY PROTEIN"/>
    <property type="match status" value="1"/>
</dbReference>
<keyword evidence="3" id="KW-1003">Cell membrane</keyword>
<feature type="domain" description="Leucine-rich repeat-containing N-terminal plant-type" evidence="12">
    <location>
        <begin position="57"/>
        <end position="97"/>
    </location>
</feature>
<keyword evidence="11" id="KW-0325">Glycoprotein</keyword>
<comment type="subcellular location">
    <subcellularLocation>
        <location evidence="1">Cell membrane</location>
        <topology evidence="1">Single-pass type I membrane protein</topology>
    </subcellularLocation>
</comment>
<keyword evidence="14" id="KW-1185">Reference proteome</keyword>
<keyword evidence="6" id="KW-0732">Signal</keyword>
<evidence type="ECO:0000256" key="9">
    <source>
        <dbReference type="ARBA" id="ARBA00023136"/>
    </source>
</evidence>
<evidence type="ECO:0000256" key="7">
    <source>
        <dbReference type="ARBA" id="ARBA00022737"/>
    </source>
</evidence>
<dbReference type="Proteomes" id="UP000326939">
    <property type="component" value="Chromosome 15"/>
</dbReference>